<keyword evidence="2" id="KW-0564">Palmitate</keyword>
<gene>
    <name evidence="3" type="ORF">DB43_AA00050</name>
</gene>
<evidence type="ECO:0000256" key="1">
    <source>
        <dbReference type="ARBA" id="ARBA00007613"/>
    </source>
</evidence>
<protein>
    <recommendedName>
        <fullName evidence="5">Outer membrane protein OprM</fullName>
    </recommendedName>
</protein>
<comment type="caution">
    <text evidence="3">The sequence shown here is derived from an EMBL/GenBank/DDBJ whole genome shotgun (WGS) entry which is preliminary data.</text>
</comment>
<dbReference type="SUPFAM" id="SSF56954">
    <property type="entry name" value="Outer membrane efflux proteins (OEP)"/>
    <property type="match status" value="1"/>
</dbReference>
<comment type="similarity">
    <text evidence="1 2">Belongs to the outer membrane factor (OMF) (TC 1.B.17) family.</text>
</comment>
<organism evidence="3 4">
    <name type="scientific">Parachlamydia acanthamoebae</name>
    <dbReference type="NCBI Taxonomy" id="83552"/>
    <lineage>
        <taxon>Bacteria</taxon>
        <taxon>Pseudomonadati</taxon>
        <taxon>Chlamydiota</taxon>
        <taxon>Chlamydiia</taxon>
        <taxon>Parachlamydiales</taxon>
        <taxon>Parachlamydiaceae</taxon>
        <taxon>Parachlamydia</taxon>
    </lineage>
</organism>
<dbReference type="GO" id="GO:0005886">
    <property type="term" value="C:plasma membrane"/>
    <property type="evidence" value="ECO:0007669"/>
    <property type="project" value="UniProtKB-SubCell"/>
</dbReference>
<name>A0A0C1C602_9BACT</name>
<sequence length="475" mass="53811">MKMIKALFFLSVFLGGCTVGPKYEPPGMEMPTQWHSTTEEGMNAEPLDCFLWWKSLNDPLLNSLIEQASLQNLDVQIAISRILEARAAKKGISAQLYPHIDGTINYGHVQYNNKILKDILGASCIDHHRKRNVNFFEIGFDAEWEIDLFGKTTHELNAARAEIGSSIESLRDLMVSLTAEIAKNYIEIRGSQHLLDIAKSHIQTQKETTLLTTGLFEAGFTSIIDQWQTEEQLMLLESEIPMLELSIEKGIHRLSILLGCPPAELFCVLREHHDLPELPHYKPLGIPSALLRNRPDIRRAERNLAASTEKVGSAMADLFPRFSLRGFIGDVATHLSRSSFVWFAGPQLLAPIFNSKLIQQDIDLNKIKTQQSLYQYQKTVLEALEETENAIASYHHELEHNRKLFSAMQFSGESYNQLFHLYQTGFKGYLEVLVSQRSLLSTENAFLKSKIQLLMHYISLYKALGGGWETTCDDA</sequence>
<keyword evidence="2" id="KW-0449">Lipoprotein</keyword>
<dbReference type="PATRIC" id="fig|83552.4.peg.2224"/>
<dbReference type="InterPro" id="IPR003423">
    <property type="entry name" value="OMP_efflux"/>
</dbReference>
<proteinExistence type="inferred from homology"/>
<dbReference type="EMBL" id="JSAM01000111">
    <property type="protein sequence ID" value="KIA76580.1"/>
    <property type="molecule type" value="Genomic_DNA"/>
</dbReference>
<dbReference type="Gene3D" id="1.20.1600.10">
    <property type="entry name" value="Outer membrane efflux proteins (OEP)"/>
    <property type="match status" value="1"/>
</dbReference>
<dbReference type="Pfam" id="PF02321">
    <property type="entry name" value="OEP"/>
    <property type="match status" value="2"/>
</dbReference>
<dbReference type="NCBIfam" id="TIGR01845">
    <property type="entry name" value="outer_NodT"/>
    <property type="match status" value="1"/>
</dbReference>
<comment type="subcellular location">
    <subcellularLocation>
        <location evidence="2">Cell membrane</location>
        <topology evidence="2">Lipid-anchor</topology>
    </subcellularLocation>
</comment>
<dbReference type="InterPro" id="IPR010131">
    <property type="entry name" value="MdtP/NodT-like"/>
</dbReference>
<dbReference type="Gene3D" id="2.20.200.10">
    <property type="entry name" value="Outer membrane efflux proteins (OEP)"/>
    <property type="match status" value="1"/>
</dbReference>
<dbReference type="Proteomes" id="UP000031307">
    <property type="component" value="Unassembled WGS sequence"/>
</dbReference>
<dbReference type="GO" id="GO:0015562">
    <property type="term" value="F:efflux transmembrane transporter activity"/>
    <property type="evidence" value="ECO:0007669"/>
    <property type="project" value="InterPro"/>
</dbReference>
<keyword evidence="2" id="KW-0472">Membrane</keyword>
<accession>A0A0C1C602</accession>
<evidence type="ECO:0000313" key="4">
    <source>
        <dbReference type="Proteomes" id="UP000031307"/>
    </source>
</evidence>
<dbReference type="PANTHER" id="PTHR30203">
    <property type="entry name" value="OUTER MEMBRANE CATION EFFLUX PROTEIN"/>
    <property type="match status" value="1"/>
</dbReference>
<evidence type="ECO:0000256" key="2">
    <source>
        <dbReference type="RuleBase" id="RU362097"/>
    </source>
</evidence>
<keyword evidence="2" id="KW-0812">Transmembrane</keyword>
<keyword evidence="2" id="KW-1134">Transmembrane beta strand</keyword>
<dbReference type="AlphaFoldDB" id="A0A0C1C602"/>
<reference evidence="3 4" key="1">
    <citation type="journal article" date="2014" name="Mol. Biol. Evol.">
        <title>Massive expansion of Ubiquitination-related gene families within the Chlamydiae.</title>
        <authorList>
            <person name="Domman D."/>
            <person name="Collingro A."/>
            <person name="Lagkouvardos I."/>
            <person name="Gehre L."/>
            <person name="Weinmaier T."/>
            <person name="Rattei T."/>
            <person name="Subtil A."/>
            <person name="Horn M."/>
        </authorList>
    </citation>
    <scope>NUCLEOTIDE SEQUENCE [LARGE SCALE GENOMIC DNA]</scope>
    <source>
        <strain evidence="3 4">OEW1</strain>
    </source>
</reference>
<evidence type="ECO:0000313" key="3">
    <source>
        <dbReference type="EMBL" id="KIA76580.1"/>
    </source>
</evidence>
<evidence type="ECO:0008006" key="5">
    <source>
        <dbReference type="Google" id="ProtNLM"/>
    </source>
</evidence>
<dbReference type="RefSeq" id="WP_013925731.1">
    <property type="nucleotide sequence ID" value="NZ_JSAM01000111.1"/>
</dbReference>
<dbReference type="OMA" id="NWSSHFY"/>
<dbReference type="PANTHER" id="PTHR30203:SF31">
    <property type="entry name" value="RND EFFLUX SYSTEM, OUTER MEMBRANE LIPOPROTEIN, NODT"/>
    <property type="match status" value="1"/>
</dbReference>
<dbReference type="PROSITE" id="PS51257">
    <property type="entry name" value="PROKAR_LIPOPROTEIN"/>
    <property type="match status" value="1"/>
</dbReference>